<dbReference type="GO" id="GO:0035556">
    <property type="term" value="P:intracellular signal transduction"/>
    <property type="evidence" value="ECO:0007669"/>
    <property type="project" value="InterPro"/>
</dbReference>
<dbReference type="InterPro" id="IPR019734">
    <property type="entry name" value="TPR_rpt"/>
</dbReference>
<dbReference type="GO" id="GO:0009190">
    <property type="term" value="P:cyclic nucleotide biosynthetic process"/>
    <property type="evidence" value="ECO:0007669"/>
    <property type="project" value="InterPro"/>
</dbReference>
<dbReference type="GO" id="GO:0004016">
    <property type="term" value="F:adenylate cyclase activity"/>
    <property type="evidence" value="ECO:0007669"/>
    <property type="project" value="UniProtKB-ARBA"/>
</dbReference>
<organism evidence="4 5">
    <name type="scientific">Ensifer oleiphilus</name>
    <dbReference type="NCBI Taxonomy" id="2742698"/>
    <lineage>
        <taxon>Bacteria</taxon>
        <taxon>Pseudomonadati</taxon>
        <taxon>Pseudomonadota</taxon>
        <taxon>Alphaproteobacteria</taxon>
        <taxon>Hyphomicrobiales</taxon>
        <taxon>Rhizobiaceae</taxon>
        <taxon>Sinorhizobium/Ensifer group</taxon>
        <taxon>Ensifer</taxon>
    </lineage>
</organism>
<gene>
    <name evidence="4" type="ORF">HT585_22245</name>
</gene>
<dbReference type="InterPro" id="IPR001054">
    <property type="entry name" value="A/G_cyclase"/>
</dbReference>
<dbReference type="SUPFAM" id="SSF48452">
    <property type="entry name" value="TPR-like"/>
    <property type="match status" value="2"/>
</dbReference>
<dbReference type="EMBL" id="JABWDU010000006">
    <property type="protein sequence ID" value="NVD41592.1"/>
    <property type="molecule type" value="Genomic_DNA"/>
</dbReference>
<dbReference type="InterPro" id="IPR041664">
    <property type="entry name" value="AAA_16"/>
</dbReference>
<dbReference type="SMART" id="SM00028">
    <property type="entry name" value="TPR"/>
    <property type="match status" value="4"/>
</dbReference>
<dbReference type="Gene3D" id="1.25.40.10">
    <property type="entry name" value="Tetratricopeptide repeat domain"/>
    <property type="match status" value="2"/>
</dbReference>
<evidence type="ECO:0000256" key="2">
    <source>
        <dbReference type="ARBA" id="ARBA00022840"/>
    </source>
</evidence>
<keyword evidence="1" id="KW-0547">Nucleotide-binding</keyword>
<dbReference type="InterPro" id="IPR027417">
    <property type="entry name" value="P-loop_NTPase"/>
</dbReference>
<evidence type="ECO:0000259" key="3">
    <source>
        <dbReference type="PROSITE" id="PS50125"/>
    </source>
</evidence>
<dbReference type="Gene3D" id="3.30.70.1230">
    <property type="entry name" value="Nucleotide cyclase"/>
    <property type="match status" value="1"/>
</dbReference>
<proteinExistence type="predicted"/>
<dbReference type="GO" id="GO:0005737">
    <property type="term" value="C:cytoplasm"/>
    <property type="evidence" value="ECO:0007669"/>
    <property type="project" value="TreeGrafter"/>
</dbReference>
<accession>A0A7Y6Q9L7</accession>
<sequence length="1092" mass="118481">MKCHECGCEIQGRFSFCPSCGARQQSPCPGCGADCQPGFAFCPNCGMPLDKPVAVKVLVSGQVAVMPLPRAARGQSASVSSDNENADRRTATILFADLCGFTGLGEHMDPEILQTFQNELFAELTEAVETYGGFVDKFIGDALLALFGAPVAHEDDAERALRAAIDMIARVNLIGERWEDRIGAPLNLHIGLNTGTVVAGALGAGDSKSYSVTGDAVNTAQRLQSMAGPGEILVGPVTYRVTRHAFAYEALGATALRGKAGIVEVYRLIKVLDAPGAARGLEALGLTSPLVGRDAEMKRLLDCLELACEGAAQLVRLSGEAGMGKSRLVSTFLGLVAVDPRFGNVVVRRASSSPLGEPSYGVLASVLRGAYGISTLDTLERTTELLTAGLAEIGFAAEKLEQLLPLFLRILGMGTQDESLRHVEPEQMRRQLFAAVRAIFERRLSRTPLLLVIEDLHWADAASLDAIAFILDRMEGSPLMMLTTERPETAVDRLRPGRTSLTALRLAPLTDAEGHRLLSAFFGADGLHRGLAGRILARAGGNPLFIEEIVRGLIEVDALKHFGAAWRVVEREATVDIPVTIEAMLLGRVDRLQPPSRRLLHHAAVIGPRFDVDLLRGVAGDEPTIDAALDILCDAEIIEETREGRLQGAQTYRFTQTLLQEVVYNNLLLRRRAEIHAVVADRLERRYGAQTTRLEEMALLGHHFSQSEDKSKGARYLMAAGERAQAIYANDDAIRFYKQAMAAWAAAGEEGAEWLAARERVADLLGPSGQRDAATGHYASLLDVYRATDDRISSARIQRKFGHLLWEAARRDEALTAFANAAQLLRDADAPIESAHLSQERGHLAFRMGNYADAIVWADDALKRVGGLAPQAPDARREMDRVTAEALNTKGVALARLNRGSEAIATIERSVAVAEAADLLNAACRGYTNLAVLYTIIEPRRAIEVCKFGFDMAHRIGDLGFQARLLSNLAVAYCTFTDRCAADGIPAAERAIAIDRELDQRDHLAVSLLVLGQIDQCHGRPDVARRLYEEALELAFETREAQLLFPCYDGLATLCLDAGDLDGAERHFASARDICTRHGLDPEALMILPFLD</sequence>
<dbReference type="PANTHER" id="PTHR16305:SF28">
    <property type="entry name" value="GUANYLATE CYCLASE DOMAIN-CONTAINING PROTEIN"/>
    <property type="match status" value="1"/>
</dbReference>
<reference evidence="4 5" key="1">
    <citation type="submission" date="2020-06" db="EMBL/GenBank/DDBJ databases">
        <authorList>
            <person name="Grouzdev D.S."/>
        </authorList>
    </citation>
    <scope>NUCLEOTIDE SEQUENCE [LARGE SCALE GENOMIC DNA]</scope>
    <source>
        <strain evidence="4 5">HO-A22</strain>
    </source>
</reference>
<dbReference type="InterPro" id="IPR011990">
    <property type="entry name" value="TPR-like_helical_dom_sf"/>
</dbReference>
<dbReference type="PROSITE" id="PS50125">
    <property type="entry name" value="GUANYLATE_CYCLASE_2"/>
    <property type="match status" value="1"/>
</dbReference>
<keyword evidence="5" id="KW-1185">Reference proteome</keyword>
<dbReference type="Pfam" id="PF00211">
    <property type="entry name" value="Guanylate_cyc"/>
    <property type="match status" value="1"/>
</dbReference>
<dbReference type="PANTHER" id="PTHR16305">
    <property type="entry name" value="TESTICULAR SOLUBLE ADENYLYL CYCLASE"/>
    <property type="match status" value="1"/>
</dbReference>
<dbReference type="SMART" id="SM00044">
    <property type="entry name" value="CYCc"/>
    <property type="match status" value="1"/>
</dbReference>
<dbReference type="InterPro" id="IPR025874">
    <property type="entry name" value="DZR"/>
</dbReference>
<dbReference type="SUPFAM" id="SSF55073">
    <property type="entry name" value="Nucleotide cyclase"/>
    <property type="match status" value="1"/>
</dbReference>
<protein>
    <submittedName>
        <fullName evidence="4">AAA family ATPase</fullName>
    </submittedName>
</protein>
<dbReference type="SUPFAM" id="SSF52540">
    <property type="entry name" value="P-loop containing nucleoside triphosphate hydrolases"/>
    <property type="match status" value="1"/>
</dbReference>
<dbReference type="Pfam" id="PF13424">
    <property type="entry name" value="TPR_12"/>
    <property type="match status" value="1"/>
</dbReference>
<feature type="domain" description="Guanylate cyclase" evidence="3">
    <location>
        <begin position="92"/>
        <end position="224"/>
    </location>
</feature>
<name>A0A7Y6Q9L7_9HYPH</name>
<dbReference type="AlphaFoldDB" id="A0A7Y6Q9L7"/>
<dbReference type="CDD" id="cd07302">
    <property type="entry name" value="CHD"/>
    <property type="match status" value="1"/>
</dbReference>
<dbReference type="Proteomes" id="UP000520198">
    <property type="component" value="Unassembled WGS sequence"/>
</dbReference>
<evidence type="ECO:0000256" key="1">
    <source>
        <dbReference type="ARBA" id="ARBA00022741"/>
    </source>
</evidence>
<dbReference type="InterPro" id="IPR029787">
    <property type="entry name" value="Nucleotide_cyclase"/>
</dbReference>
<dbReference type="RefSeq" id="WP_176354981.1">
    <property type="nucleotide sequence ID" value="NZ_JABWDU010000006.1"/>
</dbReference>
<comment type="caution">
    <text evidence="4">The sequence shown here is derived from an EMBL/GenBank/DDBJ whole genome shotgun (WGS) entry which is preliminary data.</text>
</comment>
<dbReference type="Pfam" id="PF13191">
    <property type="entry name" value="AAA_16"/>
    <property type="match status" value="1"/>
</dbReference>
<evidence type="ECO:0000313" key="5">
    <source>
        <dbReference type="Proteomes" id="UP000520198"/>
    </source>
</evidence>
<keyword evidence="2" id="KW-0067">ATP-binding</keyword>
<dbReference type="Pfam" id="PF12773">
    <property type="entry name" value="DZR"/>
    <property type="match status" value="1"/>
</dbReference>
<evidence type="ECO:0000313" key="4">
    <source>
        <dbReference type="EMBL" id="NVD41592.1"/>
    </source>
</evidence>
<dbReference type="GO" id="GO:0005524">
    <property type="term" value="F:ATP binding"/>
    <property type="evidence" value="ECO:0007669"/>
    <property type="project" value="UniProtKB-KW"/>
</dbReference>